<dbReference type="EMBL" id="RZNB01000003">
    <property type="protein sequence ID" value="RWZ51114.1"/>
    <property type="molecule type" value="Genomic_DNA"/>
</dbReference>
<evidence type="ECO:0000256" key="1">
    <source>
        <dbReference type="SAM" id="Phobius"/>
    </source>
</evidence>
<keyword evidence="3" id="KW-1185">Reference proteome</keyword>
<dbReference type="OrthoDB" id="5081451at2"/>
<protein>
    <submittedName>
        <fullName evidence="2">Uncharacterized protein</fullName>
    </submittedName>
</protein>
<dbReference type="AlphaFoldDB" id="A0A3S3ZQ62"/>
<name>A0A3S3ZQ62_9MICO</name>
<keyword evidence="1" id="KW-1133">Transmembrane helix</keyword>
<keyword evidence="1" id="KW-0812">Transmembrane</keyword>
<organism evidence="2 3">
    <name type="scientific">Labedella phragmitis</name>
    <dbReference type="NCBI Taxonomy" id="2498849"/>
    <lineage>
        <taxon>Bacteria</taxon>
        <taxon>Bacillati</taxon>
        <taxon>Actinomycetota</taxon>
        <taxon>Actinomycetes</taxon>
        <taxon>Micrococcales</taxon>
        <taxon>Microbacteriaceae</taxon>
        <taxon>Labedella</taxon>
    </lineage>
</organism>
<reference evidence="2 3" key="1">
    <citation type="submission" date="2018-12" db="EMBL/GenBank/DDBJ databases">
        <authorList>
            <person name="Li F."/>
        </authorList>
    </citation>
    <scope>NUCLEOTIDE SEQUENCE [LARGE SCALE GENOMIC DNA]</scope>
    <source>
        <strain evidence="2 3">11W25H-1</strain>
    </source>
</reference>
<gene>
    <name evidence="2" type="ORF">ELQ90_10010</name>
</gene>
<evidence type="ECO:0000313" key="2">
    <source>
        <dbReference type="EMBL" id="RWZ51114.1"/>
    </source>
</evidence>
<keyword evidence="1" id="KW-0472">Membrane</keyword>
<proteinExistence type="predicted"/>
<dbReference type="RefSeq" id="WP_128495105.1">
    <property type="nucleotide sequence ID" value="NZ_RZNB01000003.1"/>
</dbReference>
<dbReference type="Proteomes" id="UP000288547">
    <property type="component" value="Unassembled WGS sequence"/>
</dbReference>
<feature type="transmembrane region" description="Helical" evidence="1">
    <location>
        <begin position="12"/>
        <end position="34"/>
    </location>
</feature>
<sequence length="85" mass="9026">MSRSSRPSMRDVLKPLELLALAAGMGLFTGVIALMSTRDIVIALIGFGIAFIVALVLLAMFALSIAPTDEEKRDIAEQDGPSSPH</sequence>
<feature type="transmembrane region" description="Helical" evidence="1">
    <location>
        <begin position="40"/>
        <end position="63"/>
    </location>
</feature>
<evidence type="ECO:0000313" key="3">
    <source>
        <dbReference type="Proteomes" id="UP000288547"/>
    </source>
</evidence>
<accession>A0A3S3ZQ62</accession>
<comment type="caution">
    <text evidence="2">The sequence shown here is derived from an EMBL/GenBank/DDBJ whole genome shotgun (WGS) entry which is preliminary data.</text>
</comment>